<proteinExistence type="predicted"/>
<dbReference type="Proteomes" id="UP001241748">
    <property type="component" value="Unassembled WGS sequence"/>
</dbReference>
<keyword evidence="2" id="KW-0067">ATP-binding</keyword>
<dbReference type="PROSITE" id="PS50045">
    <property type="entry name" value="SIGMA54_INTERACT_4"/>
    <property type="match status" value="1"/>
</dbReference>
<dbReference type="PANTHER" id="PTHR32071">
    <property type="entry name" value="TRANSCRIPTIONAL REGULATORY PROTEIN"/>
    <property type="match status" value="1"/>
</dbReference>
<evidence type="ECO:0000313" key="6">
    <source>
        <dbReference type="EMBL" id="MFB3170115.1"/>
    </source>
</evidence>
<dbReference type="SUPFAM" id="SSF52540">
    <property type="entry name" value="P-loop containing nucleoside triphosphate hydrolases"/>
    <property type="match status" value="1"/>
</dbReference>
<comment type="caution">
    <text evidence="6">The sequence shown here is derived from an EMBL/GenBank/DDBJ whole genome shotgun (WGS) entry which is preliminary data.</text>
</comment>
<evidence type="ECO:0000256" key="1">
    <source>
        <dbReference type="ARBA" id="ARBA00022741"/>
    </source>
</evidence>
<keyword evidence="4" id="KW-0804">Transcription</keyword>
<dbReference type="InterPro" id="IPR002078">
    <property type="entry name" value="Sigma_54_int"/>
</dbReference>
<dbReference type="EMBL" id="JAROBZ020000002">
    <property type="protein sequence ID" value="MFB3170115.1"/>
    <property type="molecule type" value="Genomic_DNA"/>
</dbReference>
<dbReference type="InterPro" id="IPR058031">
    <property type="entry name" value="AAA_lid_NorR"/>
</dbReference>
<dbReference type="InterPro" id="IPR009057">
    <property type="entry name" value="Homeodomain-like_sf"/>
</dbReference>
<dbReference type="PRINTS" id="PR01590">
    <property type="entry name" value="HTHFIS"/>
</dbReference>
<dbReference type="Gene3D" id="3.40.50.2300">
    <property type="match status" value="1"/>
</dbReference>
<dbReference type="SUPFAM" id="SSF159800">
    <property type="entry name" value="PrpR receptor domain-like"/>
    <property type="match status" value="1"/>
</dbReference>
<organism evidence="6 7">
    <name type="scientific">Neobacillus driksii</name>
    <dbReference type="NCBI Taxonomy" id="3035913"/>
    <lineage>
        <taxon>Bacteria</taxon>
        <taxon>Bacillati</taxon>
        <taxon>Bacillota</taxon>
        <taxon>Bacilli</taxon>
        <taxon>Bacillales</taxon>
        <taxon>Bacillaceae</taxon>
        <taxon>Neobacillus</taxon>
    </lineage>
</organism>
<keyword evidence="7" id="KW-1185">Reference proteome</keyword>
<accession>A0ABV4YZ33</accession>
<dbReference type="Pfam" id="PF25601">
    <property type="entry name" value="AAA_lid_14"/>
    <property type="match status" value="1"/>
</dbReference>
<name>A0ABV4YZ33_9BACI</name>
<protein>
    <submittedName>
        <fullName evidence="6">PrpR N-terminal domain-containing protein</fullName>
    </submittedName>
</protein>
<evidence type="ECO:0000256" key="2">
    <source>
        <dbReference type="ARBA" id="ARBA00022840"/>
    </source>
</evidence>
<dbReference type="Gene3D" id="3.40.50.10660">
    <property type="entry name" value="PrpR receptor domain-like"/>
    <property type="match status" value="1"/>
</dbReference>
<dbReference type="InterPro" id="IPR010524">
    <property type="entry name" value="Sig_transdc_resp-reg_PrpR_N"/>
</dbReference>
<dbReference type="InterPro" id="IPR027417">
    <property type="entry name" value="P-loop_NTPase"/>
</dbReference>
<dbReference type="Pfam" id="PF02954">
    <property type="entry name" value="HTH_8"/>
    <property type="match status" value="1"/>
</dbReference>
<evidence type="ECO:0000256" key="3">
    <source>
        <dbReference type="ARBA" id="ARBA00023015"/>
    </source>
</evidence>
<evidence type="ECO:0000313" key="7">
    <source>
        <dbReference type="Proteomes" id="UP001241748"/>
    </source>
</evidence>
<dbReference type="Gene3D" id="1.10.10.60">
    <property type="entry name" value="Homeodomain-like"/>
    <property type="match status" value="1"/>
</dbReference>
<sequence length="561" mass="64005">MKINIHIVVPYEAMIPVVQECIPLFPTLDITYSLGDLEEGVRKAIHAEENGADILISRGGTAQLIKKNVRIPVLDMHLSGYDMIRSLSLATNLEKKTAIVGFSNITSGAQAIIDLLDLPLQVFTISNQSEVAPLILKLKNTGFEQIVGDVITLKTSKAYGLKGFLIQSGKESIMNSLEDAEILYRYLQDKNNVTKVMEQYIVNNNQNLMIIDGQNKMIYEHWTDFPSNPLTEEHLYILNTDLEINQHKVTRNLMLDDRMINVTGSCIQVDGQRYKVIVIEKNTMPLIERKGLTIETETPSEPIADTSVSIKTILNHIETLYKSNQIILLEGRKGTSKAFMTHYIHQKLTDGGMLVTINFKEFEQQYLDQLPLRKIRTIKLMNTEYAGDHGMLPHFLKECQKHQVRIFIISENGFVPELPPGLKLTKIIMPTLSERKEDIRALAQYFIAYYNQKYGTTAVKITHEAIGFLENYTYPNEIDDLKNLIKQVALNSKEYVIQKETIEKANTNEHLPSNDILQKGTLKEIEKEIIKWVLKAENHNQTKAAERLGINRATLWRKLKE</sequence>
<evidence type="ECO:0000259" key="5">
    <source>
        <dbReference type="PROSITE" id="PS50045"/>
    </source>
</evidence>
<reference evidence="6 7" key="1">
    <citation type="submission" date="2024-05" db="EMBL/GenBank/DDBJ databases">
        <authorList>
            <person name="Venkateswaran K."/>
        </authorList>
    </citation>
    <scope>NUCLEOTIDE SEQUENCE [LARGE SCALE GENOMIC DNA]</scope>
    <source>
        <strain evidence="6 7">179-C4-2-HS</strain>
    </source>
</reference>
<dbReference type="InterPro" id="IPR002197">
    <property type="entry name" value="HTH_Fis"/>
</dbReference>
<dbReference type="Pfam" id="PF06506">
    <property type="entry name" value="PrpR_N"/>
    <property type="match status" value="1"/>
</dbReference>
<dbReference type="Gene3D" id="1.10.8.60">
    <property type="match status" value="1"/>
</dbReference>
<keyword evidence="1" id="KW-0547">Nucleotide-binding</keyword>
<dbReference type="RefSeq" id="WP_306074669.1">
    <property type="nucleotide sequence ID" value="NZ_JAROBZ020000002.1"/>
</dbReference>
<feature type="domain" description="Sigma-54 factor interaction" evidence="5">
    <location>
        <begin position="409"/>
        <end position="490"/>
    </location>
</feature>
<dbReference type="SUPFAM" id="SSF46689">
    <property type="entry name" value="Homeodomain-like"/>
    <property type="match status" value="1"/>
</dbReference>
<keyword evidence="3" id="KW-0805">Transcription regulation</keyword>
<gene>
    <name evidence="6" type="ORF">P5G62_023705</name>
</gene>
<evidence type="ECO:0000256" key="4">
    <source>
        <dbReference type="ARBA" id="ARBA00023163"/>
    </source>
</evidence>